<dbReference type="InterPro" id="IPR001279">
    <property type="entry name" value="Metallo-B-lactamas"/>
</dbReference>
<reference evidence="3" key="1">
    <citation type="submission" date="2007-11" db="EMBL/GenBank/DDBJ databases">
        <title>Complete genome sequence of Clostridium phytofermentans ISDg.</title>
        <authorList>
            <person name="Leschine S.B."/>
            <person name="Warnick T.A."/>
            <person name="Blanchard J.L."/>
            <person name="Schnell D.J."/>
            <person name="Petit E.L."/>
            <person name="LaTouf W.G."/>
            <person name="Copeland A."/>
            <person name="Lucas S."/>
            <person name="Lapidus A."/>
            <person name="Barry K."/>
            <person name="Glavina del Rio T."/>
            <person name="Dalin E."/>
            <person name="Tice H."/>
            <person name="Pitluck S."/>
            <person name="Kiss H."/>
            <person name="Brettin T."/>
            <person name="Bruce D."/>
            <person name="Detter J.C."/>
            <person name="Han C."/>
            <person name="Kuske C."/>
            <person name="Schmutz J."/>
            <person name="Larimer F."/>
            <person name="Land M."/>
            <person name="Hauser L."/>
            <person name="Kyrpides N."/>
            <person name="Kim E.A."/>
            <person name="Richardson P."/>
        </authorList>
    </citation>
    <scope>NUCLEOTIDE SEQUENCE [LARGE SCALE GENOMIC DNA]</scope>
    <source>
        <strain evidence="3">ATCC 700394 / DSM 18823 / ISDg</strain>
    </source>
</reference>
<evidence type="ECO:0000313" key="3">
    <source>
        <dbReference type="Proteomes" id="UP000000370"/>
    </source>
</evidence>
<keyword evidence="3" id="KW-1185">Reference proteome</keyword>
<sequence>MLICLYEEERQYLYTGDLVYMGCLYAFYPTTDPILYMKSIKKVKQLPIRRLFPAHHSLKIPVNFPDEIEKGFEQLMLEGKLVQGNGVFEFEHFKIHI</sequence>
<dbReference type="KEGG" id="cpy:Cphy_0778"/>
<dbReference type="AlphaFoldDB" id="A9KKJ4"/>
<protein>
    <submittedName>
        <fullName evidence="2">Beta-lactamase domain protein</fullName>
    </submittedName>
</protein>
<organism evidence="2 3">
    <name type="scientific">Lachnoclostridium phytofermentans (strain ATCC 700394 / DSM 18823 / ISDg)</name>
    <name type="common">Clostridium phytofermentans</name>
    <dbReference type="NCBI Taxonomy" id="357809"/>
    <lineage>
        <taxon>Bacteria</taxon>
        <taxon>Bacillati</taxon>
        <taxon>Bacillota</taxon>
        <taxon>Clostridia</taxon>
        <taxon>Lachnospirales</taxon>
        <taxon>Lachnospiraceae</taxon>
    </lineage>
</organism>
<dbReference type="eggNOG" id="COG0491">
    <property type="taxonomic scope" value="Bacteria"/>
</dbReference>
<proteinExistence type="predicted"/>
<feature type="domain" description="Metallo-beta-lactamase" evidence="1">
    <location>
        <begin position="3"/>
        <end position="55"/>
    </location>
</feature>
<dbReference type="Proteomes" id="UP000000370">
    <property type="component" value="Chromosome"/>
</dbReference>
<dbReference type="Pfam" id="PF00753">
    <property type="entry name" value="Lactamase_B"/>
    <property type="match status" value="1"/>
</dbReference>
<evidence type="ECO:0000313" key="2">
    <source>
        <dbReference type="EMBL" id="ABX41165.1"/>
    </source>
</evidence>
<dbReference type="Gene3D" id="3.60.15.10">
    <property type="entry name" value="Ribonuclease Z/Hydroxyacylglutathione hydrolase-like"/>
    <property type="match status" value="1"/>
</dbReference>
<accession>A9KKJ4</accession>
<dbReference type="SUPFAM" id="SSF56281">
    <property type="entry name" value="Metallo-hydrolase/oxidoreductase"/>
    <property type="match status" value="1"/>
</dbReference>
<dbReference type="RefSeq" id="WP_012198810.1">
    <property type="nucleotide sequence ID" value="NC_010001.1"/>
</dbReference>
<evidence type="ECO:0000259" key="1">
    <source>
        <dbReference type="Pfam" id="PF00753"/>
    </source>
</evidence>
<dbReference type="STRING" id="357809.Cphy_0778"/>
<dbReference type="HOGENOM" id="CLU_2341849_0_0_9"/>
<name>A9KKJ4_LACP7</name>
<dbReference type="InterPro" id="IPR036866">
    <property type="entry name" value="RibonucZ/Hydroxyglut_hydro"/>
</dbReference>
<dbReference type="EMBL" id="CP000885">
    <property type="protein sequence ID" value="ABX41165.1"/>
    <property type="molecule type" value="Genomic_DNA"/>
</dbReference>
<gene>
    <name evidence="2" type="ordered locus">Cphy_0778</name>
</gene>